<gene>
    <name evidence="1" type="ORF">GCM10023092_01790</name>
</gene>
<organism evidence="1 2">
    <name type="scientific">Rurimicrobium arvi</name>
    <dbReference type="NCBI Taxonomy" id="2049916"/>
    <lineage>
        <taxon>Bacteria</taxon>
        <taxon>Pseudomonadati</taxon>
        <taxon>Bacteroidota</taxon>
        <taxon>Chitinophagia</taxon>
        <taxon>Chitinophagales</taxon>
        <taxon>Chitinophagaceae</taxon>
        <taxon>Rurimicrobium</taxon>
    </lineage>
</organism>
<protein>
    <recommendedName>
        <fullName evidence="3">SGNH/GDSL hydrolase family protein</fullName>
    </recommendedName>
</protein>
<evidence type="ECO:0000313" key="2">
    <source>
        <dbReference type="Proteomes" id="UP001501410"/>
    </source>
</evidence>
<evidence type="ECO:0000313" key="1">
    <source>
        <dbReference type="EMBL" id="GAA4448739.1"/>
    </source>
</evidence>
<name>A0ABP8MGB2_9BACT</name>
<dbReference type="SUPFAM" id="SSF52266">
    <property type="entry name" value="SGNH hydrolase"/>
    <property type="match status" value="1"/>
</dbReference>
<evidence type="ECO:0008006" key="3">
    <source>
        <dbReference type="Google" id="ProtNLM"/>
    </source>
</evidence>
<accession>A0ABP8MGB2</accession>
<sequence length="319" mass="37089">MRSFHIRLLLFVAIVFIAVVSLDRFLDAGMKKLRYDDASVWNDIYSGKASADILVCGSSRAATHIDVSAIEQASGCSCYNLGMMGHNFILEEARYRIYRQHNQKPRLIIFSLDYESLQMRADLFNHTQFIAYLKDPILSEATKHYSGFSDYDYKLPLLRYVGEQELIIRLIKDRLHPERNVPDRRKGFYGRDMHWDRNVDQVLDTLQPYVVHPDSISLHRFRSFIESCRADNIPLIFVHTPVHPVGQQKVKNREAMIALYRRFSKEYAIPFLDYASDTMCSNKQYFMNSTHLNALGASVFTRKLISDLEATHLLLHCRP</sequence>
<dbReference type="InterPro" id="IPR036514">
    <property type="entry name" value="SGNH_hydro_sf"/>
</dbReference>
<proteinExistence type="predicted"/>
<dbReference type="Proteomes" id="UP001501410">
    <property type="component" value="Unassembled WGS sequence"/>
</dbReference>
<dbReference type="Gene3D" id="3.40.50.1110">
    <property type="entry name" value="SGNH hydrolase"/>
    <property type="match status" value="1"/>
</dbReference>
<dbReference type="EMBL" id="BAABEZ010000001">
    <property type="protein sequence ID" value="GAA4448739.1"/>
    <property type="molecule type" value="Genomic_DNA"/>
</dbReference>
<reference evidence="2" key="1">
    <citation type="journal article" date="2019" name="Int. J. Syst. Evol. Microbiol.">
        <title>The Global Catalogue of Microorganisms (GCM) 10K type strain sequencing project: providing services to taxonomists for standard genome sequencing and annotation.</title>
        <authorList>
            <consortium name="The Broad Institute Genomics Platform"/>
            <consortium name="The Broad Institute Genome Sequencing Center for Infectious Disease"/>
            <person name="Wu L."/>
            <person name="Ma J."/>
        </authorList>
    </citation>
    <scope>NUCLEOTIDE SEQUENCE [LARGE SCALE GENOMIC DNA]</scope>
    <source>
        <strain evidence="2">JCM 31921</strain>
    </source>
</reference>
<keyword evidence="2" id="KW-1185">Reference proteome</keyword>
<comment type="caution">
    <text evidence="1">The sequence shown here is derived from an EMBL/GenBank/DDBJ whole genome shotgun (WGS) entry which is preliminary data.</text>
</comment>
<dbReference type="RefSeq" id="WP_344821727.1">
    <property type="nucleotide sequence ID" value="NZ_BAABEZ010000001.1"/>
</dbReference>